<keyword evidence="3" id="KW-1185">Reference proteome</keyword>
<dbReference type="Proteomes" id="UP000078397">
    <property type="component" value="Unassembled WGS sequence"/>
</dbReference>
<dbReference type="EMBL" id="LSBJ02000007">
    <property type="protein sequence ID" value="OAQ62118.1"/>
    <property type="molecule type" value="Genomic_DNA"/>
</dbReference>
<sequence>MHSEGNGVGMPNGDEVSQMTHSIGTYASNIGDSRTTHQSTKARSLSWSELKSSSWLHINNDCGVVHVHICQPT</sequence>
<protein>
    <submittedName>
        <fullName evidence="2">Uncharacterized protein</fullName>
    </submittedName>
</protein>
<organism evidence="2 3">
    <name type="scientific">Pochonia chlamydosporia 170</name>
    <dbReference type="NCBI Taxonomy" id="1380566"/>
    <lineage>
        <taxon>Eukaryota</taxon>
        <taxon>Fungi</taxon>
        <taxon>Dikarya</taxon>
        <taxon>Ascomycota</taxon>
        <taxon>Pezizomycotina</taxon>
        <taxon>Sordariomycetes</taxon>
        <taxon>Hypocreomycetidae</taxon>
        <taxon>Hypocreales</taxon>
        <taxon>Clavicipitaceae</taxon>
        <taxon>Pochonia</taxon>
    </lineage>
</organism>
<feature type="compositionally biased region" description="Polar residues" evidence="1">
    <location>
        <begin position="15"/>
        <end position="43"/>
    </location>
</feature>
<feature type="region of interest" description="Disordered" evidence="1">
    <location>
        <begin position="1"/>
        <end position="44"/>
    </location>
</feature>
<reference evidence="2 3" key="1">
    <citation type="journal article" date="2016" name="PLoS Pathog.">
        <title>Biosynthesis of antibiotic leucinostatins in bio-control fungus Purpureocillium lilacinum and their inhibition on phytophthora revealed by genome mining.</title>
        <authorList>
            <person name="Wang G."/>
            <person name="Liu Z."/>
            <person name="Lin R."/>
            <person name="Li E."/>
            <person name="Mao Z."/>
            <person name="Ling J."/>
            <person name="Yang Y."/>
            <person name="Yin W.B."/>
            <person name="Xie B."/>
        </authorList>
    </citation>
    <scope>NUCLEOTIDE SEQUENCE [LARGE SCALE GENOMIC DNA]</scope>
    <source>
        <strain evidence="2">170</strain>
    </source>
</reference>
<feature type="compositionally biased region" description="Gly residues" evidence="1">
    <location>
        <begin position="1"/>
        <end position="10"/>
    </location>
</feature>
<dbReference type="RefSeq" id="XP_018139822.1">
    <property type="nucleotide sequence ID" value="XM_018294364.1"/>
</dbReference>
<proteinExistence type="predicted"/>
<evidence type="ECO:0000256" key="1">
    <source>
        <dbReference type="SAM" id="MobiDB-lite"/>
    </source>
</evidence>
<dbReference type="AlphaFoldDB" id="A0A179F9K1"/>
<evidence type="ECO:0000313" key="3">
    <source>
        <dbReference type="Proteomes" id="UP000078397"/>
    </source>
</evidence>
<accession>A0A179F9K1</accession>
<name>A0A179F9K1_METCM</name>
<dbReference type="KEGG" id="pchm:VFPPC_16611"/>
<dbReference type="GeneID" id="28858358"/>
<comment type="caution">
    <text evidence="2">The sequence shown here is derived from an EMBL/GenBank/DDBJ whole genome shotgun (WGS) entry which is preliminary data.</text>
</comment>
<gene>
    <name evidence="2" type="ORF">VFPPC_16611</name>
</gene>
<evidence type="ECO:0000313" key="2">
    <source>
        <dbReference type="EMBL" id="OAQ62118.1"/>
    </source>
</evidence>